<feature type="transmembrane region" description="Helical" evidence="2">
    <location>
        <begin position="447"/>
        <end position="470"/>
    </location>
</feature>
<dbReference type="EMBL" id="CP031048">
    <property type="protein sequence ID" value="QDZ24911.1"/>
    <property type="molecule type" value="Genomic_DNA"/>
</dbReference>
<evidence type="ECO:0000259" key="3">
    <source>
        <dbReference type="Pfam" id="PF13460"/>
    </source>
</evidence>
<proteinExistence type="predicted"/>
<dbReference type="PANTHER" id="PTHR47285:SF1">
    <property type="entry name" value="PROTEIN TIC 62, CHLOROPLASTIC"/>
    <property type="match status" value="1"/>
</dbReference>
<evidence type="ECO:0000313" key="4">
    <source>
        <dbReference type="EMBL" id="QDZ24911.1"/>
    </source>
</evidence>
<dbReference type="InterPro" id="IPR036291">
    <property type="entry name" value="NAD(P)-bd_dom_sf"/>
</dbReference>
<organism evidence="4 5">
    <name type="scientific">Chloropicon primus</name>
    <dbReference type="NCBI Taxonomy" id="1764295"/>
    <lineage>
        <taxon>Eukaryota</taxon>
        <taxon>Viridiplantae</taxon>
        <taxon>Chlorophyta</taxon>
        <taxon>Chloropicophyceae</taxon>
        <taxon>Chloropicales</taxon>
        <taxon>Chloropicaceae</taxon>
        <taxon>Chloropicon</taxon>
    </lineage>
</organism>
<accession>A0A5B8MX61</accession>
<dbReference type="SUPFAM" id="SSF103511">
    <property type="entry name" value="Chlorophyll a-b binding protein"/>
    <property type="match status" value="1"/>
</dbReference>
<dbReference type="InterPro" id="IPR016040">
    <property type="entry name" value="NAD(P)-bd_dom"/>
</dbReference>
<sequence>MRMKMKMKMRMRIPVACSSSSSSSSSVATVKEESSGSTGSAYVAGSTGRTGQRVVRELVDAGLKVKAGVRSSDKFRDTFDEILSSQDKATRLSYEMTSLEDAESLERGVSGADVVVCCLGAPEDEFNFDNPRRIDGDGTIALIDAAKASGTVEHFILVTSLGTGRFGWPASILNLFFGVLHHKRRAEEHLLASGLRYTIVRPGGMERPTDDYYKEHKMVVKGEDTQFGGQVSRTQVSWCVKECVLNPAVCENKVLELVTKEINPGKKKDEAKAFEEYDTSVIDQITKIKSAGDPTVVGSPAWYTAKYAYTPSKLDALVRAMGFKGTAPEVVNGRLAMLALVAGLGEELVSGKPIGQQVVDQYFGIALTIAAVTSGSLVPLVKGVEVKHADLGPFKSVAEKLNGRVAMLAFSYLALGESFGEKRLAIDAVKASFAEVTGVLASLDFKAILFGSAIFLLLGLTTSLATLAPIQLLLGGDDGGEEEAS</sequence>
<dbReference type="STRING" id="1764295.A0A5B8MX61"/>
<dbReference type="Proteomes" id="UP000316726">
    <property type="component" value="Chromosome 15"/>
</dbReference>
<protein>
    <submittedName>
        <fullName evidence="4">NAD(P)-binding protein</fullName>
    </submittedName>
</protein>
<keyword evidence="2" id="KW-1133">Transmembrane helix</keyword>
<gene>
    <name evidence="4" type="ORF">A3770_15p74290</name>
</gene>
<dbReference type="OrthoDB" id="419598at2759"/>
<keyword evidence="5" id="KW-1185">Reference proteome</keyword>
<keyword evidence="2" id="KW-0812">Transmembrane</keyword>
<name>A0A5B8MX61_9CHLO</name>
<evidence type="ECO:0000256" key="1">
    <source>
        <dbReference type="SAM" id="MobiDB-lite"/>
    </source>
</evidence>
<dbReference type="AlphaFoldDB" id="A0A5B8MX61"/>
<dbReference type="SUPFAM" id="SSF51735">
    <property type="entry name" value="NAD(P)-binding Rossmann-fold domains"/>
    <property type="match status" value="1"/>
</dbReference>
<evidence type="ECO:0000313" key="5">
    <source>
        <dbReference type="Proteomes" id="UP000316726"/>
    </source>
</evidence>
<reference evidence="4 5" key="1">
    <citation type="submission" date="2018-07" db="EMBL/GenBank/DDBJ databases">
        <title>The complete nuclear genome of the prasinophyte Chloropicon primus (CCMP1205).</title>
        <authorList>
            <person name="Pombert J.-F."/>
            <person name="Otis C."/>
            <person name="Turmel M."/>
            <person name="Lemieux C."/>
        </authorList>
    </citation>
    <scope>NUCLEOTIDE SEQUENCE [LARGE SCALE GENOMIC DNA]</scope>
    <source>
        <strain evidence="4 5">CCMP1205</strain>
    </source>
</reference>
<dbReference type="PANTHER" id="PTHR47285">
    <property type="entry name" value="PROTEIN TIC 62, CHLOROPLASTIC"/>
    <property type="match status" value="1"/>
</dbReference>
<dbReference type="CDD" id="cd05243">
    <property type="entry name" value="SDR_a5"/>
    <property type="match status" value="1"/>
</dbReference>
<feature type="region of interest" description="Disordered" evidence="1">
    <location>
        <begin position="15"/>
        <end position="46"/>
    </location>
</feature>
<dbReference type="Pfam" id="PF13460">
    <property type="entry name" value="NAD_binding_10"/>
    <property type="match status" value="1"/>
</dbReference>
<dbReference type="Gene3D" id="3.40.50.720">
    <property type="entry name" value="NAD(P)-binding Rossmann-like Domain"/>
    <property type="match status" value="1"/>
</dbReference>
<keyword evidence="2" id="KW-0472">Membrane</keyword>
<feature type="domain" description="NAD(P)-binding" evidence="3">
    <location>
        <begin position="45"/>
        <end position="247"/>
    </location>
</feature>
<evidence type="ECO:0000256" key="2">
    <source>
        <dbReference type="SAM" id="Phobius"/>
    </source>
</evidence>
<dbReference type="InterPro" id="IPR044719">
    <property type="entry name" value="TIC62"/>
</dbReference>